<dbReference type="InterPro" id="IPR051613">
    <property type="entry name" value="ABC_transp_permease_HisMQ"/>
</dbReference>
<dbReference type="Pfam" id="PF00528">
    <property type="entry name" value="BPD_transp_1"/>
    <property type="match status" value="1"/>
</dbReference>
<feature type="domain" description="ABC transmembrane type-1" evidence="10">
    <location>
        <begin position="21"/>
        <end position="225"/>
    </location>
</feature>
<feature type="transmembrane region" description="Helical" evidence="9">
    <location>
        <begin position="204"/>
        <end position="225"/>
    </location>
</feature>
<evidence type="ECO:0000256" key="1">
    <source>
        <dbReference type="ARBA" id="ARBA00004429"/>
    </source>
</evidence>
<sequence>MSAASLSALFSWDVLAWSKPLLKGLGVTVICALLGYLFGALLGLLIAFAKLGSSRLLSGAATAYTVLLRGVPPLLVIFLLFFGTNSLLMWIASGFGYNDYIEIDAFFIGVIAVTLVVAAYSTEVYRSGFKAVPIGQFEACHALGLRPTHGMLFVVIPQMLRLALPGLGNVWIMAVKETTLLSIIAVSELMRVASSAGRTTGQPFLFYGLAALTYFTIVLVSNRFFHWMENRLRHS</sequence>
<evidence type="ECO:0000313" key="12">
    <source>
        <dbReference type="Proteomes" id="UP000565576"/>
    </source>
</evidence>
<comment type="similarity">
    <text evidence="2">Belongs to the binding-protein-dependent transport system permease family. HisMQ subfamily.</text>
</comment>
<keyword evidence="7 9" id="KW-1133">Transmembrane helix</keyword>
<dbReference type="InterPro" id="IPR000515">
    <property type="entry name" value="MetI-like"/>
</dbReference>
<dbReference type="PANTHER" id="PTHR30133">
    <property type="entry name" value="CATIONIC AMINO ACID TRANSPORTER, MEMBRANE COMPONENT"/>
    <property type="match status" value="1"/>
</dbReference>
<dbReference type="InterPro" id="IPR035906">
    <property type="entry name" value="MetI-like_sf"/>
</dbReference>
<feature type="transmembrane region" description="Helical" evidence="9">
    <location>
        <begin position="61"/>
        <end position="83"/>
    </location>
</feature>
<dbReference type="SUPFAM" id="SSF161098">
    <property type="entry name" value="MetI-like"/>
    <property type="match status" value="1"/>
</dbReference>
<accession>A0A7X0IT54</accession>
<keyword evidence="3 9" id="KW-0813">Transport</keyword>
<reference evidence="11 12" key="1">
    <citation type="submission" date="2020-08" db="EMBL/GenBank/DDBJ databases">
        <title>Genomic Encyclopedia of Type Strains, Phase IV (KMG-V): Genome sequencing to study the core and pangenomes of soil and plant-associated prokaryotes.</title>
        <authorList>
            <person name="Whitman W."/>
        </authorList>
    </citation>
    <scope>NUCLEOTIDE SEQUENCE [LARGE SCALE GENOMIC DNA]</scope>
    <source>
        <strain evidence="11 12">SEMIA 4060</strain>
    </source>
</reference>
<keyword evidence="8 9" id="KW-0472">Membrane</keyword>
<dbReference type="RefSeq" id="WP_184706091.1">
    <property type="nucleotide sequence ID" value="NZ_JACHBG010000007.1"/>
</dbReference>
<dbReference type="EMBL" id="JACHBG010000007">
    <property type="protein sequence ID" value="MBB6486283.1"/>
    <property type="molecule type" value="Genomic_DNA"/>
</dbReference>
<evidence type="ECO:0000256" key="3">
    <source>
        <dbReference type="ARBA" id="ARBA00022448"/>
    </source>
</evidence>
<dbReference type="GO" id="GO:0022857">
    <property type="term" value="F:transmembrane transporter activity"/>
    <property type="evidence" value="ECO:0007669"/>
    <property type="project" value="InterPro"/>
</dbReference>
<dbReference type="AlphaFoldDB" id="A0A7X0IT54"/>
<dbReference type="PANTHER" id="PTHR30133:SF2">
    <property type="entry name" value="ARGININE ABC TRANSPORTER PERMEASE PROTEIN ARTQ"/>
    <property type="match status" value="1"/>
</dbReference>
<evidence type="ECO:0000259" key="10">
    <source>
        <dbReference type="PROSITE" id="PS50928"/>
    </source>
</evidence>
<feature type="transmembrane region" description="Helical" evidence="9">
    <location>
        <begin position="103"/>
        <end position="120"/>
    </location>
</feature>
<dbReference type="InterPro" id="IPR010065">
    <property type="entry name" value="AA_ABC_transptr_permease_3TM"/>
</dbReference>
<feature type="transmembrane region" description="Helical" evidence="9">
    <location>
        <begin position="26"/>
        <end position="49"/>
    </location>
</feature>
<name>A0A7X0IT54_9HYPH</name>
<protein>
    <submittedName>
        <fullName evidence="11">Octopine/nopaline transport system permease protein</fullName>
    </submittedName>
</protein>
<keyword evidence="5" id="KW-0997">Cell inner membrane</keyword>
<dbReference type="GO" id="GO:0043190">
    <property type="term" value="C:ATP-binding cassette (ABC) transporter complex"/>
    <property type="evidence" value="ECO:0007669"/>
    <property type="project" value="InterPro"/>
</dbReference>
<keyword evidence="6 9" id="KW-0812">Transmembrane</keyword>
<evidence type="ECO:0000256" key="5">
    <source>
        <dbReference type="ARBA" id="ARBA00022519"/>
    </source>
</evidence>
<dbReference type="Gene3D" id="1.10.3720.10">
    <property type="entry name" value="MetI-like"/>
    <property type="match status" value="1"/>
</dbReference>
<comment type="caution">
    <text evidence="11">The sequence shown here is derived from an EMBL/GenBank/DDBJ whole genome shotgun (WGS) entry which is preliminary data.</text>
</comment>
<gene>
    <name evidence="11" type="ORF">GGD46_003578</name>
</gene>
<evidence type="ECO:0000256" key="6">
    <source>
        <dbReference type="ARBA" id="ARBA00022692"/>
    </source>
</evidence>
<proteinExistence type="inferred from homology"/>
<dbReference type="Proteomes" id="UP000565576">
    <property type="component" value="Unassembled WGS sequence"/>
</dbReference>
<dbReference type="PROSITE" id="PS50928">
    <property type="entry name" value="ABC_TM1"/>
    <property type="match status" value="1"/>
</dbReference>
<evidence type="ECO:0000313" key="11">
    <source>
        <dbReference type="EMBL" id="MBB6486283.1"/>
    </source>
</evidence>
<organism evidence="11 12">
    <name type="scientific">Rhizobium lusitanum</name>
    <dbReference type="NCBI Taxonomy" id="293958"/>
    <lineage>
        <taxon>Bacteria</taxon>
        <taxon>Pseudomonadati</taxon>
        <taxon>Pseudomonadota</taxon>
        <taxon>Alphaproteobacteria</taxon>
        <taxon>Hyphomicrobiales</taxon>
        <taxon>Rhizobiaceae</taxon>
        <taxon>Rhizobium/Agrobacterium group</taxon>
        <taxon>Rhizobium</taxon>
    </lineage>
</organism>
<evidence type="ECO:0000256" key="4">
    <source>
        <dbReference type="ARBA" id="ARBA00022475"/>
    </source>
</evidence>
<keyword evidence="4" id="KW-1003">Cell membrane</keyword>
<dbReference type="CDD" id="cd06261">
    <property type="entry name" value="TM_PBP2"/>
    <property type="match status" value="1"/>
</dbReference>
<evidence type="ECO:0000256" key="9">
    <source>
        <dbReference type="RuleBase" id="RU363032"/>
    </source>
</evidence>
<evidence type="ECO:0000256" key="2">
    <source>
        <dbReference type="ARBA" id="ARBA00010072"/>
    </source>
</evidence>
<evidence type="ECO:0000256" key="7">
    <source>
        <dbReference type="ARBA" id="ARBA00022989"/>
    </source>
</evidence>
<dbReference type="NCBIfam" id="TIGR01726">
    <property type="entry name" value="HEQRo_perm_3TM"/>
    <property type="match status" value="1"/>
</dbReference>
<comment type="subcellular location">
    <subcellularLocation>
        <location evidence="1">Cell inner membrane</location>
        <topology evidence="1">Multi-pass membrane protein</topology>
    </subcellularLocation>
    <subcellularLocation>
        <location evidence="9">Cell membrane</location>
        <topology evidence="9">Multi-pass membrane protein</topology>
    </subcellularLocation>
</comment>
<evidence type="ECO:0000256" key="8">
    <source>
        <dbReference type="ARBA" id="ARBA00023136"/>
    </source>
</evidence>